<proteinExistence type="predicted"/>
<organism evidence="1">
    <name type="scientific">Culex pipiens</name>
    <name type="common">House mosquito</name>
    <dbReference type="NCBI Taxonomy" id="7175"/>
    <lineage>
        <taxon>Eukaryota</taxon>
        <taxon>Metazoa</taxon>
        <taxon>Ecdysozoa</taxon>
        <taxon>Arthropoda</taxon>
        <taxon>Hexapoda</taxon>
        <taxon>Insecta</taxon>
        <taxon>Pterygota</taxon>
        <taxon>Neoptera</taxon>
        <taxon>Endopterygota</taxon>
        <taxon>Diptera</taxon>
        <taxon>Nematocera</taxon>
        <taxon>Culicoidea</taxon>
        <taxon>Culicidae</taxon>
        <taxon>Culicinae</taxon>
        <taxon>Culicini</taxon>
        <taxon>Culex</taxon>
        <taxon>Culex</taxon>
    </lineage>
</organism>
<name>A0A8D8MSB6_CULPI</name>
<dbReference type="AlphaFoldDB" id="A0A8D8MSB6"/>
<reference evidence="1" key="1">
    <citation type="submission" date="2021-05" db="EMBL/GenBank/DDBJ databases">
        <authorList>
            <person name="Alioto T."/>
            <person name="Alioto T."/>
            <person name="Gomez Garrido J."/>
        </authorList>
    </citation>
    <scope>NUCLEOTIDE SEQUENCE</scope>
</reference>
<dbReference type="EMBL" id="HBUE01326261">
    <property type="protein sequence ID" value="CAG6591008.1"/>
    <property type="molecule type" value="Transcribed_RNA"/>
</dbReference>
<dbReference type="EMBL" id="HBUE01219687">
    <property type="protein sequence ID" value="CAG6538989.1"/>
    <property type="molecule type" value="Transcribed_RNA"/>
</dbReference>
<evidence type="ECO:0000313" key="1">
    <source>
        <dbReference type="EMBL" id="CAG6538989.1"/>
    </source>
</evidence>
<sequence length="118" mass="12787">MGGINYHTSGHPRCSRFPDTTSKLSQIAPKFLQKLNSLQPGCGLSGVLLVQYPDPHPFSRLFAGLLSAPQKNGTLNYRRFAGCSGLPLPDTPHTHTLYSTDAPAPHARLRLFCVPSSS</sequence>
<accession>A0A8D8MSB6</accession>
<protein>
    <submittedName>
        <fullName evidence="1">(northern house mosquito) hypothetical protein</fullName>
    </submittedName>
</protein>